<evidence type="ECO:0000259" key="13">
    <source>
        <dbReference type="Pfam" id="PF13519"/>
    </source>
</evidence>
<feature type="region of interest" description="Disordered" evidence="10">
    <location>
        <begin position="771"/>
        <end position="797"/>
    </location>
</feature>
<dbReference type="GO" id="GO:0006281">
    <property type="term" value="P:DNA repair"/>
    <property type="evidence" value="ECO:0007669"/>
    <property type="project" value="InterPro"/>
</dbReference>
<comment type="subcellular location">
    <subcellularLocation>
        <location evidence="1 9">Nucleus</location>
    </subcellularLocation>
</comment>
<dbReference type="CDD" id="cd04476">
    <property type="entry name" value="RPA1_DBD_C"/>
    <property type="match status" value="1"/>
</dbReference>
<dbReference type="Gene3D" id="1.10.287.3990">
    <property type="match status" value="1"/>
</dbReference>
<feature type="domain" description="Replication protein A OB" evidence="14">
    <location>
        <begin position="262"/>
        <end position="360"/>
    </location>
</feature>
<dbReference type="Proteomes" id="UP000240830">
    <property type="component" value="Unassembled WGS sequence"/>
</dbReference>
<dbReference type="GO" id="GO:0006310">
    <property type="term" value="P:DNA recombination"/>
    <property type="evidence" value="ECO:0007669"/>
    <property type="project" value="InterPro"/>
</dbReference>
<dbReference type="SMART" id="SM00726">
    <property type="entry name" value="UIM"/>
    <property type="match status" value="2"/>
</dbReference>
<feature type="domain" description="VWFA" evidence="13">
    <location>
        <begin position="562"/>
        <end position="618"/>
    </location>
</feature>
<evidence type="ECO:0000259" key="14">
    <source>
        <dbReference type="Pfam" id="PF16900"/>
    </source>
</evidence>
<dbReference type="InterPro" id="IPR031657">
    <property type="entry name" value="REPA_OB_2"/>
</dbReference>
<organism evidence="15 16">
    <name type="scientific">Paramicrosporidium saccamoebae</name>
    <dbReference type="NCBI Taxonomy" id="1246581"/>
    <lineage>
        <taxon>Eukaryota</taxon>
        <taxon>Fungi</taxon>
        <taxon>Fungi incertae sedis</taxon>
        <taxon>Cryptomycota</taxon>
        <taxon>Cryptomycota incertae sedis</taxon>
        <taxon>Paramicrosporidium</taxon>
    </lineage>
</organism>
<keyword evidence="8 9" id="KW-0539">Nucleus</keyword>
<comment type="similarity">
    <text evidence="2 9">Belongs to the replication factor A protein 1 family.</text>
</comment>
<dbReference type="InterPro" id="IPR012340">
    <property type="entry name" value="NA-bd_OB-fold"/>
</dbReference>
<evidence type="ECO:0000259" key="12">
    <source>
        <dbReference type="Pfam" id="PF08646"/>
    </source>
</evidence>
<evidence type="ECO:0000256" key="3">
    <source>
        <dbReference type="ARBA" id="ARBA00022705"/>
    </source>
</evidence>
<dbReference type="GO" id="GO:0000781">
    <property type="term" value="C:chromosome, telomeric region"/>
    <property type="evidence" value="ECO:0007669"/>
    <property type="project" value="UniProtKB-ARBA"/>
</dbReference>
<dbReference type="GO" id="GO:0005662">
    <property type="term" value="C:DNA replication factor A complex"/>
    <property type="evidence" value="ECO:0007669"/>
    <property type="project" value="UniProtKB-ARBA"/>
</dbReference>
<evidence type="ECO:0000256" key="4">
    <source>
        <dbReference type="ARBA" id="ARBA00022723"/>
    </source>
</evidence>
<dbReference type="PROSITE" id="PS50330">
    <property type="entry name" value="UIM"/>
    <property type="match status" value="2"/>
</dbReference>
<dbReference type="EMBL" id="MTSL01000065">
    <property type="protein sequence ID" value="PJF19333.1"/>
    <property type="molecule type" value="Genomic_DNA"/>
</dbReference>
<feature type="compositionally biased region" description="Basic and acidic residues" evidence="10">
    <location>
        <begin position="771"/>
        <end position="780"/>
    </location>
</feature>
<keyword evidence="5 9" id="KW-0863">Zinc-finger</keyword>
<evidence type="ECO:0000256" key="5">
    <source>
        <dbReference type="ARBA" id="ARBA00022771"/>
    </source>
</evidence>
<dbReference type="SUPFAM" id="SSF53300">
    <property type="entry name" value="vWA-like"/>
    <property type="match status" value="1"/>
</dbReference>
<keyword evidence="4 9" id="KW-0479">Metal-binding</keyword>
<keyword evidence="16" id="KW-1185">Reference proteome</keyword>
<feature type="domain" description="OB" evidence="11">
    <location>
        <begin position="155"/>
        <end position="238"/>
    </location>
</feature>
<comment type="subunit">
    <text evidence="9">Component of the heterotrimeric canonical replication protein A complex (RPA).</text>
</comment>
<dbReference type="PANTHER" id="PTHR47165:SF4">
    <property type="entry name" value="OS03G0429900 PROTEIN"/>
    <property type="match status" value="1"/>
</dbReference>
<dbReference type="Pfam" id="PF02809">
    <property type="entry name" value="UIM"/>
    <property type="match status" value="2"/>
</dbReference>
<keyword evidence="6 9" id="KW-0862">Zinc</keyword>
<dbReference type="InterPro" id="IPR004591">
    <property type="entry name" value="Rfa1"/>
</dbReference>
<keyword evidence="3 9" id="KW-0235">DNA replication</keyword>
<dbReference type="GO" id="GO:0003677">
    <property type="term" value="F:DNA binding"/>
    <property type="evidence" value="ECO:0007669"/>
    <property type="project" value="UniProtKB-KW"/>
</dbReference>
<accession>A0A2H9TNK8</accession>
<dbReference type="STRING" id="1246581.A0A2H9TNK8"/>
<dbReference type="InterPro" id="IPR047192">
    <property type="entry name" value="Euk_RPA1_DBD_C"/>
</dbReference>
<comment type="function">
    <text evidence="9">As part of the replication protein A (RPA/RP-A), a single-stranded DNA-binding heterotrimeric complex, may play an essential role in DNA replication, recombination and repair. Binds and stabilizes single-stranded DNA intermediates, preventing complementary DNA reannealing and recruiting different proteins involved in DNA metabolism.</text>
</comment>
<feature type="region of interest" description="Disordered" evidence="10">
    <location>
        <begin position="123"/>
        <end position="142"/>
    </location>
</feature>
<feature type="domain" description="Replication factor A C-terminal" evidence="12">
    <location>
        <begin position="419"/>
        <end position="561"/>
    </location>
</feature>
<evidence type="ECO:0000256" key="1">
    <source>
        <dbReference type="ARBA" id="ARBA00004123"/>
    </source>
</evidence>
<dbReference type="InterPro" id="IPR013955">
    <property type="entry name" value="Rep_factor-A_C"/>
</dbReference>
<dbReference type="SUPFAM" id="SSF50249">
    <property type="entry name" value="Nucleic acid-binding proteins"/>
    <property type="match status" value="3"/>
</dbReference>
<gene>
    <name evidence="15" type="ORF">PSACC_00828</name>
</gene>
<dbReference type="Pfam" id="PF13519">
    <property type="entry name" value="VWA_2"/>
    <property type="match status" value="1"/>
</dbReference>
<dbReference type="PANTHER" id="PTHR47165">
    <property type="entry name" value="OS03G0429900 PROTEIN"/>
    <property type="match status" value="1"/>
</dbReference>
<sequence>MEGGRYKVAVSDSTHYIQSVVVSPMSQLLSSDQLKLNDVFKVTQYNLNSSKGHTFLVLGSLEMESLMSIRSKIGEPVNVDHDPDIASTGNAAVRTAPPAAPPAVNNAPRPNPFQSNIGNATMANRPAVAPPTGGSEEPESLQPIANLSPYHNRWAIKARIINKTDIKKFANAKGEGKLFSATCIDNSGEIRMTAFGDVVDKFFDMIQEGQVYFISNAQVKIAKRQFGVRNEYEVHLEQSSLISMAREGGEALPSVRYSFIPISHVSNLDKDNNCDIIGIVREVGELANIVTKTTQKNLSKRDLTLVDTSNCSIKVTLWGQQAENFNDLGNYPIVAIKGARVSDYNGRTLSTSSMSTITMNPDIREAHELRGWFDSQGINEASRSLSTAANLAVSAKKDDRKTVAQIKDEFLGSGDKPDFFSILGTIAYVKSDATISYMACPTEGCNKKVLEEGPNMWRCEKCQKVFDRCDHRYIMSLQIGDHTGQTWVNAFNETGEQLLGKTAEEMYHLKINDDAAYSAVFKDAIFKPYVFRIRAKQESYQGEMKLRCNVLSAVPVNAEDDLDNCEWMRNGDFHPTRLDAQQDAAHLIVNAKRQSNVENVVAIMTMGGSSKANYNMHSHRQGWRVMPPLVLKNRQNSNQRQRIIAFLGSPLEESAQASLASIGKLLKKNGVALDIISFGSQEANATAVAQVLAAAAAVEANASNLHEALLAPGCECHVLQVGAGESLSEMLMTSPILLGEDGSVPMGGDFGMDGDMDPELAMALKLSLEDEKSRMEREKGANSSATNPPAENEMVVDEDDEEAMLARAIAMSMESAAQEKQQ</sequence>
<evidence type="ECO:0000256" key="6">
    <source>
        <dbReference type="ARBA" id="ARBA00022833"/>
    </source>
</evidence>
<dbReference type="OrthoDB" id="1751331at2759"/>
<dbReference type="FunFam" id="2.40.50.140:FF:000064">
    <property type="entry name" value="Replication protein A subunit"/>
    <property type="match status" value="1"/>
</dbReference>
<evidence type="ECO:0000256" key="8">
    <source>
        <dbReference type="ARBA" id="ARBA00023242"/>
    </source>
</evidence>
<dbReference type="InterPro" id="IPR003903">
    <property type="entry name" value="UIM_dom"/>
</dbReference>
<evidence type="ECO:0000256" key="2">
    <source>
        <dbReference type="ARBA" id="ARBA00005690"/>
    </source>
</evidence>
<dbReference type="InterPro" id="IPR002035">
    <property type="entry name" value="VWF_A"/>
</dbReference>
<dbReference type="GO" id="GO:0008270">
    <property type="term" value="F:zinc ion binding"/>
    <property type="evidence" value="ECO:0007669"/>
    <property type="project" value="UniProtKB-KW"/>
</dbReference>
<dbReference type="FunFam" id="2.40.50.140:FF:000041">
    <property type="entry name" value="Replication protein A subunit"/>
    <property type="match status" value="1"/>
</dbReference>
<dbReference type="InterPro" id="IPR036465">
    <property type="entry name" value="vWFA_dom_sf"/>
</dbReference>
<reference evidence="15 16" key="1">
    <citation type="submission" date="2016-10" db="EMBL/GenBank/DDBJ databases">
        <title>The genome of Paramicrosporidium saccamoebae is the missing link in understanding Cryptomycota and Microsporidia evolution.</title>
        <authorList>
            <person name="Quandt C.A."/>
            <person name="Beaudet D."/>
            <person name="Corsaro D."/>
            <person name="Michel R."/>
            <person name="Corradi N."/>
            <person name="James T."/>
        </authorList>
    </citation>
    <scope>NUCLEOTIDE SEQUENCE [LARGE SCALE GENOMIC DNA]</scope>
    <source>
        <strain evidence="15 16">KSL3</strain>
    </source>
</reference>
<dbReference type="Pfam" id="PF08646">
    <property type="entry name" value="Rep_fac-A_C"/>
    <property type="match status" value="1"/>
</dbReference>
<dbReference type="NCBIfam" id="TIGR00617">
    <property type="entry name" value="rpa1"/>
    <property type="match status" value="1"/>
</dbReference>
<dbReference type="AlphaFoldDB" id="A0A2H9TNK8"/>
<feature type="region of interest" description="Disordered" evidence="10">
    <location>
        <begin position="89"/>
        <end position="109"/>
    </location>
</feature>
<comment type="caution">
    <text evidence="15">The sequence shown here is derived from an EMBL/GenBank/DDBJ whole genome shotgun (WGS) entry which is preliminary data.</text>
</comment>
<evidence type="ECO:0000256" key="9">
    <source>
        <dbReference type="RuleBase" id="RU364130"/>
    </source>
</evidence>
<proteinExistence type="inferred from homology"/>
<dbReference type="GO" id="GO:0007004">
    <property type="term" value="P:telomere maintenance via telomerase"/>
    <property type="evidence" value="ECO:0007669"/>
    <property type="project" value="UniProtKB-ARBA"/>
</dbReference>
<dbReference type="Pfam" id="PF01336">
    <property type="entry name" value="tRNA_anti-codon"/>
    <property type="match status" value="1"/>
</dbReference>
<protein>
    <recommendedName>
        <fullName evidence="9">Replication protein A subunit</fullName>
    </recommendedName>
</protein>
<dbReference type="Pfam" id="PF16900">
    <property type="entry name" value="REPA_OB_2"/>
    <property type="match status" value="1"/>
</dbReference>
<evidence type="ECO:0000256" key="7">
    <source>
        <dbReference type="ARBA" id="ARBA00023125"/>
    </source>
</evidence>
<dbReference type="CDD" id="cd04475">
    <property type="entry name" value="RPA1_DBD_B"/>
    <property type="match status" value="1"/>
</dbReference>
<dbReference type="FunFam" id="2.40.50.140:FF:000090">
    <property type="entry name" value="Replication protein A subunit"/>
    <property type="match status" value="1"/>
</dbReference>
<evidence type="ECO:0000259" key="11">
    <source>
        <dbReference type="Pfam" id="PF01336"/>
    </source>
</evidence>
<feature type="compositionally biased region" description="Low complexity" evidence="10">
    <location>
        <begin position="90"/>
        <end position="108"/>
    </location>
</feature>
<dbReference type="Gene3D" id="2.40.50.140">
    <property type="entry name" value="Nucleic acid-binding proteins"/>
    <property type="match status" value="4"/>
</dbReference>
<dbReference type="InterPro" id="IPR004365">
    <property type="entry name" value="NA-bd_OB_tRNA"/>
</dbReference>
<dbReference type="CDD" id="cd04474">
    <property type="entry name" value="RPA1_DBD_A"/>
    <property type="match status" value="1"/>
</dbReference>
<keyword evidence="7 9" id="KW-0238">DNA-binding</keyword>
<dbReference type="Gene3D" id="3.40.50.410">
    <property type="entry name" value="von Willebrand factor, type A domain"/>
    <property type="match status" value="2"/>
</dbReference>
<name>A0A2H9TNK8_9FUNG</name>
<evidence type="ECO:0000313" key="16">
    <source>
        <dbReference type="Proteomes" id="UP000240830"/>
    </source>
</evidence>
<dbReference type="GO" id="GO:0006260">
    <property type="term" value="P:DNA replication"/>
    <property type="evidence" value="ECO:0007669"/>
    <property type="project" value="UniProtKB-KW"/>
</dbReference>
<evidence type="ECO:0000256" key="10">
    <source>
        <dbReference type="SAM" id="MobiDB-lite"/>
    </source>
</evidence>
<evidence type="ECO:0000313" key="15">
    <source>
        <dbReference type="EMBL" id="PJF19333.1"/>
    </source>
</evidence>